<reference evidence="1 2" key="1">
    <citation type="submission" date="2024-04" db="EMBL/GenBank/DDBJ databases">
        <title>Tritrichomonas musculus Genome.</title>
        <authorList>
            <person name="Alves-Ferreira E."/>
            <person name="Grigg M."/>
            <person name="Lorenzi H."/>
            <person name="Galac M."/>
        </authorList>
    </citation>
    <scope>NUCLEOTIDE SEQUENCE [LARGE SCALE GENOMIC DNA]</scope>
    <source>
        <strain evidence="1 2">EAF2021</strain>
    </source>
</reference>
<protein>
    <submittedName>
        <fullName evidence="1">Uncharacterized protein</fullName>
    </submittedName>
</protein>
<proteinExistence type="predicted"/>
<dbReference type="EMBL" id="JAPFFF010000056">
    <property type="protein sequence ID" value="KAK8838214.1"/>
    <property type="molecule type" value="Genomic_DNA"/>
</dbReference>
<comment type="caution">
    <text evidence="1">The sequence shown here is derived from an EMBL/GenBank/DDBJ whole genome shotgun (WGS) entry which is preliminary data.</text>
</comment>
<evidence type="ECO:0000313" key="2">
    <source>
        <dbReference type="Proteomes" id="UP001470230"/>
    </source>
</evidence>
<keyword evidence="2" id="KW-1185">Reference proteome</keyword>
<evidence type="ECO:0000313" key="1">
    <source>
        <dbReference type="EMBL" id="KAK8838214.1"/>
    </source>
</evidence>
<dbReference type="Proteomes" id="UP001470230">
    <property type="component" value="Unassembled WGS sequence"/>
</dbReference>
<gene>
    <name evidence="1" type="ORF">M9Y10_035634</name>
</gene>
<sequence>MEDKINQMYKERINIQAAKQGLPPLDDDDIELENFVLTSMSIIHSLKFVFIKILSLLYVSFINALNEVLCIKEDEIKRNFVKD</sequence>
<name>A0ABR2GWB3_9EUKA</name>
<organism evidence="1 2">
    <name type="scientific">Tritrichomonas musculus</name>
    <dbReference type="NCBI Taxonomy" id="1915356"/>
    <lineage>
        <taxon>Eukaryota</taxon>
        <taxon>Metamonada</taxon>
        <taxon>Parabasalia</taxon>
        <taxon>Tritrichomonadida</taxon>
        <taxon>Tritrichomonadidae</taxon>
        <taxon>Tritrichomonas</taxon>
    </lineage>
</organism>
<accession>A0ABR2GWB3</accession>